<proteinExistence type="predicted"/>
<sequence length="95" mass="10460">MLLFNNLKPSVMTVSQTLNLVTPLKKALEASNPNTAIEVKHRGTDPKEILIEITSGAETDLEALFTIPQTGYRIVNLFMMRTAEGLKGFIAVDLD</sequence>
<protein>
    <submittedName>
        <fullName evidence="1">Uncharacterized protein</fullName>
    </submittedName>
</protein>
<gene>
    <name evidence="1" type="ORF">GCM10023189_35240</name>
</gene>
<keyword evidence="2" id="KW-1185">Reference proteome</keyword>
<name>A0ABP8N2S0_9BACT</name>
<evidence type="ECO:0000313" key="1">
    <source>
        <dbReference type="EMBL" id="GAA4460311.1"/>
    </source>
</evidence>
<dbReference type="EMBL" id="BAABHD010000032">
    <property type="protein sequence ID" value="GAA4460311.1"/>
    <property type="molecule type" value="Genomic_DNA"/>
</dbReference>
<dbReference type="Proteomes" id="UP001501175">
    <property type="component" value="Unassembled WGS sequence"/>
</dbReference>
<accession>A0ABP8N2S0</accession>
<evidence type="ECO:0000313" key="2">
    <source>
        <dbReference type="Proteomes" id="UP001501175"/>
    </source>
</evidence>
<organism evidence="1 2">
    <name type="scientific">Nibrella saemangeumensis</name>
    <dbReference type="NCBI Taxonomy" id="1084526"/>
    <lineage>
        <taxon>Bacteria</taxon>
        <taxon>Pseudomonadati</taxon>
        <taxon>Bacteroidota</taxon>
        <taxon>Cytophagia</taxon>
        <taxon>Cytophagales</taxon>
        <taxon>Spirosomataceae</taxon>
        <taxon>Nibrella</taxon>
    </lineage>
</organism>
<reference evidence="2" key="1">
    <citation type="journal article" date="2019" name="Int. J. Syst. Evol. Microbiol.">
        <title>The Global Catalogue of Microorganisms (GCM) 10K type strain sequencing project: providing services to taxonomists for standard genome sequencing and annotation.</title>
        <authorList>
            <consortium name="The Broad Institute Genomics Platform"/>
            <consortium name="The Broad Institute Genome Sequencing Center for Infectious Disease"/>
            <person name="Wu L."/>
            <person name="Ma J."/>
        </authorList>
    </citation>
    <scope>NUCLEOTIDE SEQUENCE [LARGE SCALE GENOMIC DNA]</scope>
    <source>
        <strain evidence="2">JCM 17927</strain>
    </source>
</reference>
<comment type="caution">
    <text evidence="1">The sequence shown here is derived from an EMBL/GenBank/DDBJ whole genome shotgun (WGS) entry which is preliminary data.</text>
</comment>